<dbReference type="Gene3D" id="3.40.630.30">
    <property type="match status" value="1"/>
</dbReference>
<dbReference type="OrthoDB" id="9805924at2"/>
<dbReference type="SUPFAM" id="SSF55729">
    <property type="entry name" value="Acyl-CoA N-acyltransferases (Nat)"/>
    <property type="match status" value="1"/>
</dbReference>
<reference evidence="2 3" key="1">
    <citation type="submission" date="2019-09" db="EMBL/GenBank/DDBJ databases">
        <title>Ecophysiology of the spiral-shaped methanotroph Methylospira mobilis as revealed by the complete genome sequence.</title>
        <authorList>
            <person name="Oshkin I.Y."/>
            <person name="Dedysh S.N."/>
            <person name="Miroshnikov K."/>
            <person name="Danilova O.V."/>
            <person name="Hakobyan A."/>
            <person name="Liesack W."/>
        </authorList>
    </citation>
    <scope>NUCLEOTIDE SEQUENCE [LARGE SCALE GENOMIC DNA]</scope>
    <source>
        <strain evidence="2 3">Shm1</strain>
    </source>
</reference>
<proteinExistence type="predicted"/>
<evidence type="ECO:0000313" key="3">
    <source>
        <dbReference type="Proteomes" id="UP000325755"/>
    </source>
</evidence>
<dbReference type="EMBL" id="CP044205">
    <property type="protein sequence ID" value="QFY45181.1"/>
    <property type="molecule type" value="Genomic_DNA"/>
</dbReference>
<protein>
    <submittedName>
        <fullName evidence="2">GNAT family N-acetyltransferase</fullName>
    </submittedName>
</protein>
<dbReference type="InParanoid" id="A0A5Q0BSB4"/>
<keyword evidence="2" id="KW-0808">Transferase</keyword>
<dbReference type="InterPro" id="IPR000182">
    <property type="entry name" value="GNAT_dom"/>
</dbReference>
<dbReference type="AlphaFoldDB" id="A0A5Q0BSB4"/>
<evidence type="ECO:0000313" key="2">
    <source>
        <dbReference type="EMBL" id="QFY45181.1"/>
    </source>
</evidence>
<organism evidence="2 3">
    <name type="scientific">Candidatus Methylospira mobilis</name>
    <dbReference type="NCBI Taxonomy" id="1808979"/>
    <lineage>
        <taxon>Bacteria</taxon>
        <taxon>Pseudomonadati</taxon>
        <taxon>Pseudomonadota</taxon>
        <taxon>Gammaproteobacteria</taxon>
        <taxon>Methylococcales</taxon>
        <taxon>Methylococcaceae</taxon>
        <taxon>Candidatus Methylospira</taxon>
    </lineage>
</organism>
<dbReference type="KEGG" id="mmob:F6R98_18005"/>
<dbReference type="Pfam" id="PF00583">
    <property type="entry name" value="Acetyltransf_1"/>
    <property type="match status" value="1"/>
</dbReference>
<dbReference type="CDD" id="cd04301">
    <property type="entry name" value="NAT_SF"/>
    <property type="match status" value="1"/>
</dbReference>
<feature type="domain" description="N-acetyltransferase" evidence="1">
    <location>
        <begin position="2"/>
        <end position="147"/>
    </location>
</feature>
<dbReference type="GO" id="GO:0016747">
    <property type="term" value="F:acyltransferase activity, transferring groups other than amino-acyl groups"/>
    <property type="evidence" value="ECO:0007669"/>
    <property type="project" value="InterPro"/>
</dbReference>
<keyword evidence="3" id="KW-1185">Reference proteome</keyword>
<dbReference type="PROSITE" id="PS51186">
    <property type="entry name" value="GNAT"/>
    <property type="match status" value="1"/>
</dbReference>
<evidence type="ECO:0000259" key="1">
    <source>
        <dbReference type="PROSITE" id="PS51186"/>
    </source>
</evidence>
<name>A0A5Q0BSB4_9GAMM</name>
<accession>A0A5Q0BSB4</accession>
<gene>
    <name evidence="2" type="ORF">F6R98_18005</name>
</gene>
<dbReference type="InterPro" id="IPR016181">
    <property type="entry name" value="Acyl_CoA_acyltransferase"/>
</dbReference>
<dbReference type="Proteomes" id="UP000325755">
    <property type="component" value="Chromosome"/>
</dbReference>
<sequence>MQSIDEIIENDDIVAVYQLMSILRPHLPDAAAFAARVQRQAQAGYRLAGFRHDRQWQGLIGFRLGENLLYGKFLYVDDLVVEPSSQNGGIGKSLIEYVRKYALTVDCANLVLDTGLYMPYAQRFYYRQGLLAKGMRFVESLNGVNNA</sequence>